<dbReference type="Pfam" id="PF12760">
    <property type="entry name" value="Zn_ribbon_IS1595"/>
    <property type="match status" value="1"/>
</dbReference>
<dbReference type="InterPro" id="IPR024442">
    <property type="entry name" value="Transposase_Zn_ribbon"/>
</dbReference>
<evidence type="ECO:0000313" key="3">
    <source>
        <dbReference type="Proteomes" id="UP000553776"/>
    </source>
</evidence>
<protein>
    <submittedName>
        <fullName evidence="2">IS1595 family transposase</fullName>
    </submittedName>
</protein>
<organism evidence="2 3">
    <name type="scientific">Cohnella xylanilytica</name>
    <dbReference type="NCBI Taxonomy" id="557555"/>
    <lineage>
        <taxon>Bacteria</taxon>
        <taxon>Bacillati</taxon>
        <taxon>Bacillota</taxon>
        <taxon>Bacilli</taxon>
        <taxon>Bacillales</taxon>
        <taxon>Paenibacillaceae</taxon>
        <taxon>Cohnella</taxon>
    </lineage>
</organism>
<accession>A0A841TXY9</accession>
<evidence type="ECO:0000313" key="2">
    <source>
        <dbReference type="EMBL" id="MBB6690791.1"/>
    </source>
</evidence>
<dbReference type="AlphaFoldDB" id="A0A841TXY9"/>
<name>A0A841TXY9_9BACL</name>
<gene>
    <name evidence="2" type="ORF">H7B90_05180</name>
</gene>
<sequence>MNSEDCSFADFCRRFDTEQACADALFQARWPDGFRCPSCADSRYYRISTRRLPLYECAHCGLQTSIIAGTAMEGSSTSLTRWFQALFLLSQPSGISSLRLSKLIGVTYKTAWLISHKLRHAMQRADASETLAGTVRVQPFHYGSLFFLDSRQPLILGASVNEQNEPTHVKIKQPHPNHVDNEQRSVLRFGLDAFEKDHTDGQQVTHHTRADKSLPVFKRLQWFVGTWLNDTFNGIGAKHLQAYLDEFAFRVNLKLRSVPAFGALLGWCASTPTIIYKELTKDRPVLPVPWRMWGSRSKWRGRHLRLWTA</sequence>
<keyword evidence="3" id="KW-1185">Reference proteome</keyword>
<reference evidence="2 3" key="1">
    <citation type="submission" date="2020-08" db="EMBL/GenBank/DDBJ databases">
        <title>Cohnella phylogeny.</title>
        <authorList>
            <person name="Dunlap C."/>
        </authorList>
    </citation>
    <scope>NUCLEOTIDE SEQUENCE [LARGE SCALE GENOMIC DNA]</scope>
    <source>
        <strain evidence="2 3">DSM 25239</strain>
    </source>
</reference>
<proteinExistence type="predicted"/>
<dbReference type="RefSeq" id="WP_185134794.1">
    <property type="nucleotide sequence ID" value="NZ_JACJVR010000018.1"/>
</dbReference>
<dbReference type="Proteomes" id="UP000553776">
    <property type="component" value="Unassembled WGS sequence"/>
</dbReference>
<dbReference type="EMBL" id="JACJVR010000018">
    <property type="protein sequence ID" value="MBB6690791.1"/>
    <property type="molecule type" value="Genomic_DNA"/>
</dbReference>
<comment type="caution">
    <text evidence="2">The sequence shown here is derived from an EMBL/GenBank/DDBJ whole genome shotgun (WGS) entry which is preliminary data.</text>
</comment>
<evidence type="ECO:0000259" key="1">
    <source>
        <dbReference type="Pfam" id="PF12760"/>
    </source>
</evidence>
<feature type="domain" description="Transposase zinc-ribbon" evidence="1">
    <location>
        <begin position="17"/>
        <end position="63"/>
    </location>
</feature>